<dbReference type="AlphaFoldDB" id="A0A2I1IQX2"/>
<dbReference type="STRING" id="33007.HMPREF3198_01215"/>
<evidence type="ECO:0000313" key="1">
    <source>
        <dbReference type="EMBL" id="PKY73523.1"/>
    </source>
</evidence>
<keyword evidence="2" id="KW-1185">Reference proteome</keyword>
<comment type="caution">
    <text evidence="1">The sequence shown here is derived from an EMBL/GenBank/DDBJ whole genome shotgun (WGS) entry which is preliminary data.</text>
</comment>
<proteinExistence type="predicted"/>
<evidence type="ECO:0000313" key="2">
    <source>
        <dbReference type="Proteomes" id="UP000235122"/>
    </source>
</evidence>
<dbReference type="EMBL" id="PKKO01000001">
    <property type="protein sequence ID" value="PKY73523.1"/>
    <property type="molecule type" value="Genomic_DNA"/>
</dbReference>
<sequence>MLDGTSSLTRLIQGAINAAAHAAGSQPLVKVGDPHWRQSYAGAFHRLTGLEGANSAKMAKAATDYLYQHLYLPDGTPLAQAQALPTDVTIERTGGAKAPSECPVPRLRLPISHSIMNKRAQAALSILSLHPKWWNLAGFEVVVLGGAAQLAPTIPLVRAGATVHAIVRGHSKRRQMLVEACKDAPGTLILPSANICDVVATPRELAAYIAAIAKPVIVVDSLYAPSRKHLHLALAADLVEKLIFQARPHTTLMLSGTPTDVYRFEDSLVDAIVPLQGPNYLAAKRIGRWRASLLHSEGAKTITPILPLAATESVMNSPRLISTVVGAPAVGIYPADPVTASQLAASWLLFEVNSPQSTAPWQGSKAPCGLWGNPDSPLNSLLPNANMRMHAALVAGRLGAGRERWVGQVPESVFAEGAGRLRALVQKAKSRLGRY</sequence>
<gene>
    <name evidence="1" type="ORF">CYJ19_02790</name>
</gene>
<organism evidence="1 2">
    <name type="scientific">Winkia neuii</name>
    <dbReference type="NCBI Taxonomy" id="33007"/>
    <lineage>
        <taxon>Bacteria</taxon>
        <taxon>Bacillati</taxon>
        <taxon>Actinomycetota</taxon>
        <taxon>Actinomycetes</taxon>
        <taxon>Actinomycetales</taxon>
        <taxon>Actinomycetaceae</taxon>
        <taxon>Winkia</taxon>
    </lineage>
</organism>
<accession>A0A2I1IQX2</accession>
<dbReference type="Proteomes" id="UP000235122">
    <property type="component" value="Unassembled WGS sequence"/>
</dbReference>
<reference evidence="1 2" key="1">
    <citation type="submission" date="2017-12" db="EMBL/GenBank/DDBJ databases">
        <title>Phylogenetic diversity of female urinary microbiome.</title>
        <authorList>
            <person name="Thomas-White K."/>
            <person name="Wolfe A.J."/>
        </authorList>
    </citation>
    <scope>NUCLEOTIDE SEQUENCE [LARGE SCALE GENOMIC DNA]</scope>
    <source>
        <strain evidence="1 2">UMB0402</strain>
    </source>
</reference>
<protein>
    <submittedName>
        <fullName evidence="1">Uncharacterized protein</fullName>
    </submittedName>
</protein>
<name>A0A2I1IQX2_9ACTO</name>
<dbReference type="RefSeq" id="WP_024332321.1">
    <property type="nucleotide sequence ID" value="NZ_PKKO01000001.1"/>
</dbReference>